<dbReference type="InterPro" id="IPR027417">
    <property type="entry name" value="P-loop_NTPase"/>
</dbReference>
<proteinExistence type="predicted"/>
<dbReference type="PANTHER" id="PTHR33112:SF9">
    <property type="entry name" value="HETEROKARYON INCOMPATIBILITY DOMAIN-CONTAINING PROTEIN"/>
    <property type="match status" value="1"/>
</dbReference>
<sequence length="645" mass="74524">MLPDLKEFLMPPAGKHMMSQLRDAFKDANSTEKRVIVIGMDSFTEPAIYDYQEYNYYPITTIPELLLSQATDLEMVSSLGFDPLLPKDFRAENRRINIERIQQVALSRLGRSANELLQPYSRWPLEEESMAYRKLGEHSLDASVIELLAIHISKRPSISGVHEAFERLDAFSEWREERNRLEGEPVSRWKDFSKETREAIEEIEGDPSRYEWESMLLEQIVLYGDVDQGWSDIVLEDDLKRAVTQIVNLANADPAAQTELLRQSRINGALLYGPPGTGKTHLARVLAHEYGAVMINVSAADIESKWVGESEKTIKALFNLAAKLSPSIIFIDEADAMFRKRQTKDTAWSRSFLNIFTTEGIPWGHIPRTFQDAMLYARRLNLEYIWIDSMCIIQGDDEDWKSESTRMFEYYSNAYITLASTFSTNCHGGFYSEKHVKSSRLYLLDVEFRGERYPVYAFRYIPQGKDFNLHEMYDSKDYFNQFPLLKRSWIFQERLVSPRLLYFTQKQLIFDCYVSRRFQETDEASFAEHKQQYGAALRKEYKSKPEDLWQDLVTAFSSLGITYPKDKLPAVAAVAKQLLSFQTPHSPGQEYLCGLRKTLPARSTIRGAVVVMGIITCEGGLHSPNHRHPEEIYSRLTRRESEFYG</sequence>
<feature type="domain" description="AAA+ ATPase" evidence="1">
    <location>
        <begin position="265"/>
        <end position="380"/>
    </location>
</feature>
<name>A0A9P6I8D5_9PEZI</name>
<dbReference type="InterPro" id="IPR010730">
    <property type="entry name" value="HET"/>
</dbReference>
<dbReference type="RefSeq" id="XP_038747595.1">
    <property type="nucleotide sequence ID" value="XM_038886891.1"/>
</dbReference>
<gene>
    <name evidence="2" type="ORF">CkaCkLH20_04172</name>
</gene>
<comment type="caution">
    <text evidence="2">The sequence shown here is derived from an EMBL/GenBank/DDBJ whole genome shotgun (WGS) entry which is preliminary data.</text>
</comment>
<dbReference type="InterPro" id="IPR003593">
    <property type="entry name" value="AAA+_ATPase"/>
</dbReference>
<dbReference type="Proteomes" id="UP000781932">
    <property type="component" value="Unassembled WGS sequence"/>
</dbReference>
<dbReference type="SMART" id="SM00382">
    <property type="entry name" value="AAA"/>
    <property type="match status" value="1"/>
</dbReference>
<organism evidence="2 3">
    <name type="scientific">Colletotrichum karsti</name>
    <dbReference type="NCBI Taxonomy" id="1095194"/>
    <lineage>
        <taxon>Eukaryota</taxon>
        <taxon>Fungi</taxon>
        <taxon>Dikarya</taxon>
        <taxon>Ascomycota</taxon>
        <taxon>Pezizomycotina</taxon>
        <taxon>Sordariomycetes</taxon>
        <taxon>Hypocreomycetidae</taxon>
        <taxon>Glomerellales</taxon>
        <taxon>Glomerellaceae</taxon>
        <taxon>Colletotrichum</taxon>
        <taxon>Colletotrichum boninense species complex</taxon>
    </lineage>
</organism>
<dbReference type="SUPFAM" id="SSF52540">
    <property type="entry name" value="P-loop containing nucleoside triphosphate hydrolases"/>
    <property type="match status" value="1"/>
</dbReference>
<reference evidence="2" key="1">
    <citation type="submission" date="2020-03" db="EMBL/GenBank/DDBJ databases">
        <authorList>
            <person name="He L."/>
        </authorList>
    </citation>
    <scope>NUCLEOTIDE SEQUENCE</scope>
    <source>
        <strain evidence="2">CkLH20</strain>
    </source>
</reference>
<dbReference type="OrthoDB" id="8300194at2759"/>
<dbReference type="Pfam" id="PF06985">
    <property type="entry name" value="HET"/>
    <property type="match status" value="1"/>
</dbReference>
<protein>
    <recommendedName>
        <fullName evidence="1">AAA+ ATPase domain-containing protein</fullName>
    </recommendedName>
</protein>
<dbReference type="EMBL" id="JAATWM020000011">
    <property type="protein sequence ID" value="KAF9878134.1"/>
    <property type="molecule type" value="Genomic_DNA"/>
</dbReference>
<evidence type="ECO:0000313" key="3">
    <source>
        <dbReference type="Proteomes" id="UP000781932"/>
    </source>
</evidence>
<dbReference type="GO" id="GO:0005524">
    <property type="term" value="F:ATP binding"/>
    <property type="evidence" value="ECO:0007669"/>
    <property type="project" value="InterPro"/>
</dbReference>
<dbReference type="GeneID" id="62159965"/>
<reference evidence="2" key="2">
    <citation type="submission" date="2020-11" db="EMBL/GenBank/DDBJ databases">
        <title>Whole genome sequencing of Colletotrichum sp.</title>
        <authorList>
            <person name="Li H."/>
        </authorList>
    </citation>
    <scope>NUCLEOTIDE SEQUENCE</scope>
    <source>
        <strain evidence="2">CkLH20</strain>
    </source>
</reference>
<evidence type="ECO:0000259" key="1">
    <source>
        <dbReference type="SMART" id="SM00382"/>
    </source>
</evidence>
<keyword evidence="3" id="KW-1185">Reference proteome</keyword>
<accession>A0A9P6I8D5</accession>
<dbReference type="AlphaFoldDB" id="A0A9P6I8D5"/>
<dbReference type="PANTHER" id="PTHR33112">
    <property type="entry name" value="DOMAIN PROTEIN, PUTATIVE-RELATED"/>
    <property type="match status" value="1"/>
</dbReference>
<evidence type="ECO:0000313" key="2">
    <source>
        <dbReference type="EMBL" id="KAF9878134.1"/>
    </source>
</evidence>
<dbReference type="GO" id="GO:0016887">
    <property type="term" value="F:ATP hydrolysis activity"/>
    <property type="evidence" value="ECO:0007669"/>
    <property type="project" value="InterPro"/>
</dbReference>
<dbReference type="Gene3D" id="3.40.50.300">
    <property type="entry name" value="P-loop containing nucleotide triphosphate hydrolases"/>
    <property type="match status" value="1"/>
</dbReference>
<dbReference type="Pfam" id="PF00004">
    <property type="entry name" value="AAA"/>
    <property type="match status" value="1"/>
</dbReference>
<dbReference type="InterPro" id="IPR003959">
    <property type="entry name" value="ATPase_AAA_core"/>
</dbReference>